<dbReference type="GO" id="GO:0003676">
    <property type="term" value="F:nucleic acid binding"/>
    <property type="evidence" value="ECO:0007669"/>
    <property type="project" value="InterPro"/>
</dbReference>
<reference evidence="3 4" key="1">
    <citation type="journal article" date="2016" name="Nat. Commun.">
        <title>Thousands of microbial genomes shed light on interconnected biogeochemical processes in an aquifer system.</title>
        <authorList>
            <person name="Anantharaman K."/>
            <person name="Brown C.T."/>
            <person name="Hug L.A."/>
            <person name="Sharon I."/>
            <person name="Castelle C.J."/>
            <person name="Probst A.J."/>
            <person name="Thomas B.C."/>
            <person name="Singh A."/>
            <person name="Wilkins M.J."/>
            <person name="Karaoz U."/>
            <person name="Brodie E.L."/>
            <person name="Williams K.H."/>
            <person name="Hubbard S.S."/>
            <person name="Banfield J.F."/>
        </authorList>
    </citation>
    <scope>NUCLEOTIDE SEQUENCE [LARGE SCALE GENOMIC DNA]</scope>
</reference>
<dbReference type="Gene3D" id="3.40.1350.10">
    <property type="match status" value="1"/>
</dbReference>
<dbReference type="HAMAP" id="MF_00048">
    <property type="entry name" value="UPF0102"/>
    <property type="match status" value="1"/>
</dbReference>
<evidence type="ECO:0000313" key="4">
    <source>
        <dbReference type="Proteomes" id="UP000176527"/>
    </source>
</evidence>
<comment type="caution">
    <text evidence="3">The sequence shown here is derived from an EMBL/GenBank/DDBJ whole genome shotgun (WGS) entry which is preliminary data.</text>
</comment>
<dbReference type="PANTHER" id="PTHR34039:SF1">
    <property type="entry name" value="UPF0102 PROTEIN YRAN"/>
    <property type="match status" value="1"/>
</dbReference>
<comment type="similarity">
    <text evidence="1 2">Belongs to the UPF0102 family.</text>
</comment>
<dbReference type="NCBIfam" id="TIGR00252">
    <property type="entry name" value="YraN family protein"/>
    <property type="match status" value="1"/>
</dbReference>
<dbReference type="AlphaFoldDB" id="A0A1F5KEK9"/>
<dbReference type="PANTHER" id="PTHR34039">
    <property type="entry name" value="UPF0102 PROTEIN YRAN"/>
    <property type="match status" value="1"/>
</dbReference>
<dbReference type="EMBL" id="MFDE01000003">
    <property type="protein sequence ID" value="OGE39230.1"/>
    <property type="molecule type" value="Genomic_DNA"/>
</dbReference>
<dbReference type="NCBIfam" id="NF009150">
    <property type="entry name" value="PRK12497.1-3"/>
    <property type="match status" value="1"/>
</dbReference>
<evidence type="ECO:0000313" key="3">
    <source>
        <dbReference type="EMBL" id="OGE39230.1"/>
    </source>
</evidence>
<accession>A0A1F5KEK9</accession>
<gene>
    <name evidence="3" type="ORF">A3F00_04035</name>
</gene>
<dbReference type="InterPro" id="IPR003509">
    <property type="entry name" value="UPF0102_YraN-like"/>
</dbReference>
<dbReference type="SUPFAM" id="SSF52980">
    <property type="entry name" value="Restriction endonuclease-like"/>
    <property type="match status" value="1"/>
</dbReference>
<dbReference type="NCBIfam" id="NF009154">
    <property type="entry name" value="PRK12497.3-3"/>
    <property type="match status" value="1"/>
</dbReference>
<dbReference type="Pfam" id="PF02021">
    <property type="entry name" value="UPF0102"/>
    <property type="match status" value="1"/>
</dbReference>
<dbReference type="Proteomes" id="UP000176527">
    <property type="component" value="Unassembled WGS sequence"/>
</dbReference>
<evidence type="ECO:0000256" key="2">
    <source>
        <dbReference type="HAMAP-Rule" id="MF_00048"/>
    </source>
</evidence>
<evidence type="ECO:0000256" key="1">
    <source>
        <dbReference type="ARBA" id="ARBA00006738"/>
    </source>
</evidence>
<proteinExistence type="inferred from homology"/>
<organism evidence="3 4">
    <name type="scientific">Candidatus Daviesbacteria bacterium RIFCSPHIGHO2_12_FULL_37_11</name>
    <dbReference type="NCBI Taxonomy" id="1797777"/>
    <lineage>
        <taxon>Bacteria</taxon>
        <taxon>Candidatus Daviesiibacteriota</taxon>
    </lineage>
</organism>
<protein>
    <recommendedName>
        <fullName evidence="2">UPF0102 protein A3F00_04035</fullName>
    </recommendedName>
</protein>
<dbReference type="CDD" id="cd20736">
    <property type="entry name" value="PoNe_Nuclease"/>
    <property type="match status" value="1"/>
</dbReference>
<name>A0A1F5KEK9_9BACT</name>
<dbReference type="InterPro" id="IPR011335">
    <property type="entry name" value="Restrct_endonuc-II-like"/>
</dbReference>
<sequence length="118" mass="13890">MTNNNKQTGDYGETLACEFLKKQGYKILERNFRIRGGEIDIVAKDKDDLVFVEVKTRYTREYGSPAEAVTPWKIRFLIRASQFYLLRNRLLENPYRIDVIAVDFTNNNEIEHIKNITN</sequence>
<dbReference type="InterPro" id="IPR011856">
    <property type="entry name" value="tRNA_endonuc-like_dom_sf"/>
</dbReference>